<gene>
    <name evidence="1" type="ORF">F902_04109</name>
</gene>
<accession>N9SQ56</accession>
<dbReference type="HOGENOM" id="CLU_2152794_0_0_6"/>
<dbReference type="AlphaFoldDB" id="N9SQ56"/>
<protein>
    <submittedName>
        <fullName evidence="1">Uncharacterized protein</fullName>
    </submittedName>
</protein>
<reference evidence="1 2" key="1">
    <citation type="submission" date="2013-02" db="EMBL/GenBank/DDBJ databases">
        <title>The Genome Sequence of Acinetobacter sp. CIP 70.18.</title>
        <authorList>
            <consortium name="The Broad Institute Genome Sequencing Platform"/>
            <consortium name="The Broad Institute Genome Sequencing Center for Infectious Disease"/>
            <person name="Cerqueira G."/>
            <person name="Feldgarden M."/>
            <person name="Courvalin P."/>
            <person name="Perichon B."/>
            <person name="Grillot-Courvalin C."/>
            <person name="Clermont D."/>
            <person name="Rocha E."/>
            <person name="Yoon E.-J."/>
            <person name="Nemec A."/>
            <person name="Walker B."/>
            <person name="Young S.K."/>
            <person name="Zeng Q."/>
            <person name="Gargeya S."/>
            <person name="Fitzgerald M."/>
            <person name="Haas B."/>
            <person name="Abouelleil A."/>
            <person name="Alvarado L."/>
            <person name="Arachchi H.M."/>
            <person name="Berlin A.M."/>
            <person name="Chapman S.B."/>
            <person name="Dewar J."/>
            <person name="Goldberg J."/>
            <person name="Griggs A."/>
            <person name="Gujja S."/>
            <person name="Hansen M."/>
            <person name="Howarth C."/>
            <person name="Imamovic A."/>
            <person name="Larimer J."/>
            <person name="McCowan C."/>
            <person name="Murphy C."/>
            <person name="Neiman D."/>
            <person name="Pearson M."/>
            <person name="Priest M."/>
            <person name="Roberts A."/>
            <person name="Saif S."/>
            <person name="Shea T."/>
            <person name="Sisk P."/>
            <person name="Sykes S."/>
            <person name="Wortman J."/>
            <person name="Nusbaum C."/>
            <person name="Birren B."/>
        </authorList>
    </citation>
    <scope>NUCLEOTIDE SEQUENCE [LARGE SCALE GENOMIC DNA]</scope>
    <source>
        <strain evidence="1 2">CIP 70.18</strain>
    </source>
</reference>
<name>N9SQ56_9GAMM</name>
<keyword evidence="2" id="KW-1185">Reference proteome</keyword>
<sequence length="111" mass="13048">MKSDIWNQLDPNELPFIDCEMAQEEFNRQFTCTWDYGLNSVGISVSEQQNIEEAITQVQSCICALNNQETRSARREAKEVLQIIRKNLNWEKYEELKNKVNMLQSLLYKAV</sequence>
<evidence type="ECO:0000313" key="2">
    <source>
        <dbReference type="Proteomes" id="UP000013084"/>
    </source>
</evidence>
<organism evidence="1 2">
    <name type="scientific">Acinetobacter higginsii</name>
    <dbReference type="NCBI Taxonomy" id="70347"/>
    <lineage>
        <taxon>Bacteria</taxon>
        <taxon>Pseudomonadati</taxon>
        <taxon>Pseudomonadota</taxon>
        <taxon>Gammaproteobacteria</taxon>
        <taxon>Moraxellales</taxon>
        <taxon>Moraxellaceae</taxon>
        <taxon>Acinetobacter</taxon>
    </lineage>
</organism>
<comment type="caution">
    <text evidence="1">The sequence shown here is derived from an EMBL/GenBank/DDBJ whole genome shotgun (WGS) entry which is preliminary data.</text>
</comment>
<dbReference type="Proteomes" id="UP000013084">
    <property type="component" value="Unassembled WGS sequence"/>
</dbReference>
<proteinExistence type="predicted"/>
<dbReference type="RefSeq" id="WP_005206290.1">
    <property type="nucleotide sequence ID" value="NZ_KB850073.1"/>
</dbReference>
<evidence type="ECO:0000313" key="1">
    <source>
        <dbReference type="EMBL" id="ENX53240.1"/>
    </source>
</evidence>
<dbReference type="EMBL" id="APRN01000042">
    <property type="protein sequence ID" value="ENX53240.1"/>
    <property type="molecule type" value="Genomic_DNA"/>
</dbReference>
<dbReference type="PATRIC" id="fig|1217700.3.peg.3988"/>